<feature type="non-terminal residue" evidence="2">
    <location>
        <position position="1"/>
    </location>
</feature>
<dbReference type="EMBL" id="RDQH01000333">
    <property type="protein sequence ID" value="RXH93231.1"/>
    <property type="molecule type" value="Genomic_DNA"/>
</dbReference>
<dbReference type="Proteomes" id="UP000290289">
    <property type="component" value="Chromosome 7"/>
</dbReference>
<gene>
    <name evidence="2" type="ORF">DVH24_013807</name>
</gene>
<reference evidence="2 3" key="1">
    <citation type="submission" date="2018-10" db="EMBL/GenBank/DDBJ databases">
        <title>A high-quality apple genome assembly.</title>
        <authorList>
            <person name="Hu J."/>
        </authorList>
    </citation>
    <scope>NUCLEOTIDE SEQUENCE [LARGE SCALE GENOMIC DNA]</scope>
    <source>
        <strain evidence="3">cv. HFTH1</strain>
        <tissue evidence="2">Young leaf</tissue>
    </source>
</reference>
<dbReference type="STRING" id="3750.A0A498JIU4"/>
<evidence type="ECO:0000313" key="2">
    <source>
        <dbReference type="EMBL" id="RXH93231.1"/>
    </source>
</evidence>
<sequence>KGVFDPTKIQKRLEKLCKKKIELVSPKIQIKESTVIEKKVHKHAELVPSKPQKKDETKEKEKGSPKPPEKEEKKKKREEKKDEVKEEVKVVEVKTKEMLLLPNHRKRKKQKKDGNQLPRLHISFTMFMLPNL</sequence>
<evidence type="ECO:0000313" key="3">
    <source>
        <dbReference type="Proteomes" id="UP000290289"/>
    </source>
</evidence>
<proteinExistence type="predicted"/>
<protein>
    <submittedName>
        <fullName evidence="2">Uncharacterized protein</fullName>
    </submittedName>
</protein>
<accession>A0A498JIU4</accession>
<feature type="compositionally biased region" description="Basic and acidic residues" evidence="1">
    <location>
        <begin position="52"/>
        <end position="72"/>
    </location>
</feature>
<name>A0A498JIU4_MALDO</name>
<feature type="region of interest" description="Disordered" evidence="1">
    <location>
        <begin position="32"/>
        <end position="87"/>
    </location>
</feature>
<organism evidence="2 3">
    <name type="scientific">Malus domestica</name>
    <name type="common">Apple</name>
    <name type="synonym">Pyrus malus</name>
    <dbReference type="NCBI Taxonomy" id="3750"/>
    <lineage>
        <taxon>Eukaryota</taxon>
        <taxon>Viridiplantae</taxon>
        <taxon>Streptophyta</taxon>
        <taxon>Embryophyta</taxon>
        <taxon>Tracheophyta</taxon>
        <taxon>Spermatophyta</taxon>
        <taxon>Magnoliopsida</taxon>
        <taxon>eudicotyledons</taxon>
        <taxon>Gunneridae</taxon>
        <taxon>Pentapetalae</taxon>
        <taxon>rosids</taxon>
        <taxon>fabids</taxon>
        <taxon>Rosales</taxon>
        <taxon>Rosaceae</taxon>
        <taxon>Amygdaloideae</taxon>
        <taxon>Maleae</taxon>
        <taxon>Malus</taxon>
    </lineage>
</organism>
<evidence type="ECO:0000256" key="1">
    <source>
        <dbReference type="SAM" id="MobiDB-lite"/>
    </source>
</evidence>
<dbReference type="AlphaFoldDB" id="A0A498JIU4"/>
<keyword evidence="3" id="KW-1185">Reference proteome</keyword>
<comment type="caution">
    <text evidence="2">The sequence shown here is derived from an EMBL/GenBank/DDBJ whole genome shotgun (WGS) entry which is preliminary data.</text>
</comment>